<protein>
    <submittedName>
        <fullName evidence="1">Uncharacterized protein</fullName>
    </submittedName>
</protein>
<dbReference type="InterPro" id="IPR041916">
    <property type="entry name" value="Anti_sigma_zinc_sf"/>
</dbReference>
<dbReference type="Proteomes" id="UP000298781">
    <property type="component" value="Chromosome"/>
</dbReference>
<organism evidence="1 2">
    <name type="scientific">Phreatobacter stygius</name>
    <dbReference type="NCBI Taxonomy" id="1940610"/>
    <lineage>
        <taxon>Bacteria</taxon>
        <taxon>Pseudomonadati</taxon>
        <taxon>Pseudomonadota</taxon>
        <taxon>Alphaproteobacteria</taxon>
        <taxon>Hyphomicrobiales</taxon>
        <taxon>Phreatobacteraceae</taxon>
        <taxon>Phreatobacter</taxon>
    </lineage>
</organism>
<dbReference type="OrthoDB" id="7877390at2"/>
<proteinExistence type="predicted"/>
<dbReference type="RefSeq" id="WP_136961546.1">
    <property type="nucleotide sequence ID" value="NZ_CP039690.1"/>
</dbReference>
<gene>
    <name evidence="1" type="ORF">E8M01_18935</name>
</gene>
<accession>A0A4D7B6Z8</accession>
<sequence>MTTRDPMNASERRALSELLPWYVSGKLDAADKARVEAALAIDPSLRDELEIVREDQDATLTLIDRMPTPSPRVLDALMKRVEAEPARLAHVTARAKAGFADWFGAKLSQLAPRTLAYAAGAAAIALVVQAGVIGSGFIGGGANFQTASHETAASGQSDGTFVLIGFTAQASAAEMTKLLEQVRGTIVDGPRPGGFYRVRVGARGMPQAQVDQALATLRGRADVVRFAGPSM</sequence>
<evidence type="ECO:0000313" key="2">
    <source>
        <dbReference type="Proteomes" id="UP000298781"/>
    </source>
</evidence>
<dbReference type="Gene3D" id="1.10.10.1320">
    <property type="entry name" value="Anti-sigma factor, zinc-finger domain"/>
    <property type="match status" value="1"/>
</dbReference>
<name>A0A4D7B6Z8_9HYPH</name>
<dbReference type="KEGG" id="pstg:E8M01_18935"/>
<reference evidence="1 2" key="1">
    <citation type="submission" date="2019-04" db="EMBL/GenBank/DDBJ databases">
        <title>Phreatobacter aquaticus sp. nov.</title>
        <authorList>
            <person name="Choi A."/>
        </authorList>
    </citation>
    <scope>NUCLEOTIDE SEQUENCE [LARGE SCALE GENOMIC DNA]</scope>
    <source>
        <strain evidence="1 2">KCTC 52518</strain>
    </source>
</reference>
<evidence type="ECO:0000313" key="1">
    <source>
        <dbReference type="EMBL" id="QCI66100.1"/>
    </source>
</evidence>
<dbReference type="EMBL" id="CP039690">
    <property type="protein sequence ID" value="QCI66100.1"/>
    <property type="molecule type" value="Genomic_DNA"/>
</dbReference>
<keyword evidence="2" id="KW-1185">Reference proteome</keyword>
<dbReference type="AlphaFoldDB" id="A0A4D7B6Z8"/>